<dbReference type="CDD" id="cd12188">
    <property type="entry name" value="SDH"/>
    <property type="match status" value="1"/>
</dbReference>
<evidence type="ECO:0000256" key="7">
    <source>
        <dbReference type="ARBA" id="ARBA00023002"/>
    </source>
</evidence>
<keyword evidence="7" id="KW-0560">Oxidoreductase</keyword>
<dbReference type="EC" id="1.5.1.7" evidence="4"/>
<sequence length="347" mass="37278">MTDAMHLWMRHETRSTERRAPLTPADAARVVAAGHALTVERSPQRVFADDEYADAGATLADALSWVDAPADAVVLGLKELPDEPAELRHTHVFFGHAYKGQTGAQELLARFRRGGGRLLDIEYLTVEGRRVVAFGYWAGYVGAALAALSTRGALETPLHPMEREELDARLRASTGQDERYLVTGALGRSGTGARDAIAVAGSQATAWDLAETAVLDREALLAHDVLVNCVMVTAPAPPFVTDADLDDPARRLRTVADVTADFTSELNLVPVVTQETTWEQPVRRVRDDGAGPAVDVIAIDNLPSLLPREASTTFSADLLPTLLQLPGGSPAWTAAQRSFDEAMGARA</sequence>
<keyword evidence="9" id="KW-1015">Disulfide bond</keyword>
<evidence type="ECO:0000256" key="4">
    <source>
        <dbReference type="ARBA" id="ARBA00012847"/>
    </source>
</evidence>
<dbReference type="GO" id="GO:0004754">
    <property type="term" value="F:saccharopine dehydrogenase (NAD+, L-lysine-forming) activity"/>
    <property type="evidence" value="ECO:0007669"/>
    <property type="project" value="UniProtKB-EC"/>
</dbReference>
<evidence type="ECO:0000256" key="5">
    <source>
        <dbReference type="ARBA" id="ARBA00021221"/>
    </source>
</evidence>
<feature type="binding site" evidence="13">
    <location>
        <position position="212"/>
    </location>
    <ligand>
        <name>NAD(+)</name>
        <dbReference type="ChEBI" id="CHEBI:57540"/>
    </ligand>
</feature>
<feature type="binding site" evidence="13">
    <location>
        <position position="258"/>
    </location>
    <ligand>
        <name>NAD(+)</name>
        <dbReference type="ChEBI" id="CHEBI:57540"/>
    </ligand>
</feature>
<name>A0A5P8FKF6_9MICO</name>
<feature type="region of interest" description="Disordered" evidence="14">
    <location>
        <begin position="1"/>
        <end position="23"/>
    </location>
</feature>
<dbReference type="InterPro" id="IPR007886">
    <property type="entry name" value="AlaDH/PNT_N"/>
</dbReference>
<dbReference type="SUPFAM" id="SSF52283">
    <property type="entry name" value="Formate/glycerate dehydrogenase catalytic domain-like"/>
    <property type="match status" value="1"/>
</dbReference>
<evidence type="ECO:0000256" key="9">
    <source>
        <dbReference type="ARBA" id="ARBA00023157"/>
    </source>
</evidence>
<evidence type="ECO:0000256" key="8">
    <source>
        <dbReference type="ARBA" id="ARBA00023027"/>
    </source>
</evidence>
<dbReference type="Pfam" id="PF05222">
    <property type="entry name" value="AlaDh_PNT_N"/>
    <property type="match status" value="1"/>
</dbReference>
<keyword evidence="8 13" id="KW-0520">NAD</keyword>
<evidence type="ECO:0000256" key="11">
    <source>
        <dbReference type="ARBA" id="ARBA00047860"/>
    </source>
</evidence>
<gene>
    <name evidence="17" type="ORF">EEW87_004530</name>
</gene>
<feature type="domain" description="Alanine dehydrogenase/pyridine nucleotide transhydrogenase N-terminal" evidence="16">
    <location>
        <begin position="8"/>
        <end position="141"/>
    </location>
</feature>
<feature type="binding site" evidence="13">
    <location>
        <position position="129"/>
    </location>
    <ligand>
        <name>NAD(+)</name>
        <dbReference type="ChEBI" id="CHEBI:57540"/>
    </ligand>
</feature>
<accession>A0A5P8FKF6</accession>
<dbReference type="PANTHER" id="PTHR11133">
    <property type="entry name" value="SACCHAROPINE DEHYDROGENASE"/>
    <property type="match status" value="1"/>
</dbReference>
<dbReference type="GO" id="GO:0005737">
    <property type="term" value="C:cytoplasm"/>
    <property type="evidence" value="ECO:0007669"/>
    <property type="project" value="TreeGrafter"/>
</dbReference>
<proteinExistence type="inferred from homology"/>
<comment type="subunit">
    <text evidence="3">Monomer.</text>
</comment>
<evidence type="ECO:0000259" key="16">
    <source>
        <dbReference type="SMART" id="SM01003"/>
    </source>
</evidence>
<feature type="active site" description="Proton donor" evidence="12">
    <location>
        <position position="96"/>
    </location>
</feature>
<evidence type="ECO:0000256" key="10">
    <source>
        <dbReference type="ARBA" id="ARBA00033228"/>
    </source>
</evidence>
<evidence type="ECO:0000256" key="1">
    <source>
        <dbReference type="ARBA" id="ARBA00004884"/>
    </source>
</evidence>
<dbReference type="GO" id="GO:0019878">
    <property type="term" value="P:lysine biosynthetic process via aminoadipic acid"/>
    <property type="evidence" value="ECO:0007669"/>
    <property type="project" value="UniProtKB-UniPathway"/>
</dbReference>
<organism evidence="17 18">
    <name type="scientific">Janibacter melonis</name>
    <dbReference type="NCBI Taxonomy" id="262209"/>
    <lineage>
        <taxon>Bacteria</taxon>
        <taxon>Bacillati</taxon>
        <taxon>Actinomycetota</taxon>
        <taxon>Actinomycetes</taxon>
        <taxon>Micrococcales</taxon>
        <taxon>Intrasporangiaceae</taxon>
        <taxon>Janibacter</taxon>
    </lineage>
</organism>
<feature type="binding site" evidence="13">
    <location>
        <begin position="299"/>
        <end position="302"/>
    </location>
    <ligand>
        <name>NAD(+)</name>
        <dbReference type="ChEBI" id="CHEBI:57540"/>
    </ligand>
</feature>
<dbReference type="Proteomes" id="UP000271708">
    <property type="component" value="Chromosome"/>
</dbReference>
<evidence type="ECO:0000256" key="3">
    <source>
        <dbReference type="ARBA" id="ARBA00011245"/>
    </source>
</evidence>
<protein>
    <recommendedName>
        <fullName evidence="5">Saccharopine dehydrogenase [NAD(+), L-lysine-forming]</fullName>
        <ecNumber evidence="4">1.5.1.7</ecNumber>
    </recommendedName>
    <alternativeName>
        <fullName evidence="10">Lysine--2-oxoglutarate reductase</fullName>
    </alternativeName>
</protein>
<dbReference type="PIRSF" id="PIRSF018250">
    <property type="entry name" value="Saccharopine_DH_Lys"/>
    <property type="match status" value="1"/>
</dbReference>
<dbReference type="EMBL" id="CP044548">
    <property type="protein sequence ID" value="QFQ29758.2"/>
    <property type="molecule type" value="Genomic_DNA"/>
</dbReference>
<feature type="compositionally biased region" description="Basic and acidic residues" evidence="14">
    <location>
        <begin position="9"/>
        <end position="20"/>
    </location>
</feature>
<evidence type="ECO:0000256" key="6">
    <source>
        <dbReference type="ARBA" id="ARBA00022605"/>
    </source>
</evidence>
<evidence type="ECO:0000313" key="18">
    <source>
        <dbReference type="Proteomes" id="UP000271708"/>
    </source>
</evidence>
<dbReference type="GeneID" id="59160416"/>
<feature type="binding site" evidence="13">
    <location>
        <position position="208"/>
    </location>
    <ligand>
        <name>NAD(+)</name>
        <dbReference type="ChEBI" id="CHEBI:57540"/>
    </ligand>
</feature>
<dbReference type="InterPro" id="IPR036291">
    <property type="entry name" value="NAD(P)-bd_dom_sf"/>
</dbReference>
<dbReference type="SMART" id="SM01003">
    <property type="entry name" value="AlaDh_PNT_N"/>
    <property type="match status" value="1"/>
</dbReference>
<dbReference type="AlphaFoldDB" id="A0A5P8FKF6"/>
<comment type="pathway">
    <text evidence="1">Amino-acid biosynthesis; L-lysine biosynthesis via AAA pathway; L-lysine from L-alpha-aminoadipate (fungal route): step 3/3.</text>
</comment>
<feature type="binding site" evidence="13">
    <location>
        <begin position="187"/>
        <end position="188"/>
    </location>
    <ligand>
        <name>NAD(+)</name>
        <dbReference type="ChEBI" id="CHEBI:57540"/>
    </ligand>
</feature>
<dbReference type="SUPFAM" id="SSF51735">
    <property type="entry name" value="NAD(P)-binding Rossmann-fold domains"/>
    <property type="match status" value="1"/>
</dbReference>
<dbReference type="UniPathway" id="UPA00033">
    <property type="reaction ID" value="UER00034"/>
</dbReference>
<evidence type="ECO:0000259" key="15">
    <source>
        <dbReference type="SMART" id="SM01002"/>
    </source>
</evidence>
<dbReference type="SMART" id="SM01002">
    <property type="entry name" value="AlaDh_PNT_C"/>
    <property type="match status" value="1"/>
</dbReference>
<comment type="catalytic activity">
    <reaction evidence="11">
        <text>L-saccharopine + NAD(+) + H2O = L-lysine + 2-oxoglutarate + NADH + H(+)</text>
        <dbReference type="Rhea" id="RHEA:12440"/>
        <dbReference type="ChEBI" id="CHEBI:15377"/>
        <dbReference type="ChEBI" id="CHEBI:15378"/>
        <dbReference type="ChEBI" id="CHEBI:16810"/>
        <dbReference type="ChEBI" id="CHEBI:32551"/>
        <dbReference type="ChEBI" id="CHEBI:57540"/>
        <dbReference type="ChEBI" id="CHEBI:57945"/>
        <dbReference type="ChEBI" id="CHEBI:57951"/>
        <dbReference type="EC" id="1.5.1.7"/>
    </reaction>
</comment>
<comment type="similarity">
    <text evidence="2">Belongs to the AlaDH/PNT family.</text>
</comment>
<evidence type="ECO:0000256" key="2">
    <source>
        <dbReference type="ARBA" id="ARBA00005689"/>
    </source>
</evidence>
<dbReference type="PANTHER" id="PTHR11133:SF23">
    <property type="entry name" value="SACCHAROPINE DEHYDROGENASE [NAD(+), L-LYSINE-FORMING]"/>
    <property type="match status" value="1"/>
</dbReference>
<evidence type="ECO:0000256" key="12">
    <source>
        <dbReference type="PIRSR" id="PIRSR018250-1"/>
    </source>
</evidence>
<dbReference type="KEGG" id="jme:EEW87_004530"/>
<keyword evidence="6" id="KW-0028">Amino-acid biosynthesis</keyword>
<dbReference type="Gene3D" id="3.40.50.720">
    <property type="entry name" value="NAD(P)-binding Rossmann-like Domain"/>
    <property type="match status" value="2"/>
</dbReference>
<reference evidence="17 18" key="1">
    <citation type="submission" date="2019-09" db="EMBL/GenBank/DDBJ databases">
        <title>Complete Genome Sequence of Janibacter melonis M714 with both human health impact and industrial applications.</title>
        <authorList>
            <person name="Jin M."/>
            <person name="Zhao Q.R."/>
        </authorList>
    </citation>
    <scope>NUCLEOTIDE SEQUENCE [LARGE SCALE GENOMIC DNA]</scope>
    <source>
        <strain evidence="17 18">M714</strain>
    </source>
</reference>
<dbReference type="InterPro" id="IPR051168">
    <property type="entry name" value="AASS"/>
</dbReference>
<feature type="domain" description="Alanine dehydrogenase/pyridine nucleotide transhydrogenase NAD(H)-binding" evidence="15">
    <location>
        <begin position="166"/>
        <end position="298"/>
    </location>
</feature>
<evidence type="ECO:0000256" key="13">
    <source>
        <dbReference type="PIRSR" id="PIRSR018250-3"/>
    </source>
</evidence>
<evidence type="ECO:0000313" key="17">
    <source>
        <dbReference type="EMBL" id="QFQ29758.2"/>
    </source>
</evidence>
<evidence type="ECO:0000256" key="14">
    <source>
        <dbReference type="SAM" id="MobiDB-lite"/>
    </source>
</evidence>
<dbReference type="RefSeq" id="WP_123091021.1">
    <property type="nucleotide sequence ID" value="NZ_CP044548.2"/>
</dbReference>
<dbReference type="InterPro" id="IPR027281">
    <property type="entry name" value="Lys1"/>
</dbReference>
<dbReference type="InterPro" id="IPR007698">
    <property type="entry name" value="AlaDH/PNT_NAD(H)-bd"/>
</dbReference>
<feature type="active site" description="Proton acceptor" evidence="12">
    <location>
        <position position="78"/>
    </location>
</feature>